<dbReference type="Proteomes" id="UP000266183">
    <property type="component" value="Chromosome"/>
</dbReference>
<evidence type="ECO:0000313" key="2">
    <source>
        <dbReference type="EMBL" id="AYB34059.1"/>
    </source>
</evidence>
<organism evidence="2 3">
    <name type="scientific">Chryseolinea soli</name>
    <dbReference type="NCBI Taxonomy" id="2321403"/>
    <lineage>
        <taxon>Bacteria</taxon>
        <taxon>Pseudomonadati</taxon>
        <taxon>Bacteroidota</taxon>
        <taxon>Cytophagia</taxon>
        <taxon>Cytophagales</taxon>
        <taxon>Fulvivirgaceae</taxon>
        <taxon>Chryseolinea</taxon>
    </lineage>
</organism>
<protein>
    <submittedName>
        <fullName evidence="2">Uncharacterized protein</fullName>
    </submittedName>
</protein>
<dbReference type="AlphaFoldDB" id="A0A385SS78"/>
<accession>A0A385SS78</accession>
<dbReference type="EMBL" id="CP032382">
    <property type="protein sequence ID" value="AYB34059.1"/>
    <property type="molecule type" value="Genomic_DNA"/>
</dbReference>
<evidence type="ECO:0000313" key="3">
    <source>
        <dbReference type="Proteomes" id="UP000266183"/>
    </source>
</evidence>
<dbReference type="KEGG" id="chk:D4L85_27305"/>
<proteinExistence type="predicted"/>
<reference evidence="3" key="1">
    <citation type="submission" date="2018-09" db="EMBL/GenBank/DDBJ databases">
        <title>Chryseolinea sp. KIS68-18 isolated from soil.</title>
        <authorList>
            <person name="Weon H.-Y."/>
            <person name="Kwon S.-W."/>
            <person name="Lee S.A."/>
        </authorList>
    </citation>
    <scope>NUCLEOTIDE SEQUENCE [LARGE SCALE GENOMIC DNA]</scope>
    <source>
        <strain evidence="3">KIS68-18</strain>
    </source>
</reference>
<sequence length="168" mass="19419">MEFRNSMDRIIFERLKAFFKSKDKEISRASELKELLGKPCVPGEWYELEDIGLRIPELKRHKAFHYVMAAYVLLVIVMWIVVFLTTLETVFIFLGLPVGVLVGTAFTLTMSPIIGITAIFKRRFLPVHSIDELVDGIITENWTDLLTNDKRLFKDILRQELTKGKMLG</sequence>
<name>A0A385SS78_9BACT</name>
<feature type="transmembrane region" description="Helical" evidence="1">
    <location>
        <begin position="63"/>
        <end position="84"/>
    </location>
</feature>
<feature type="transmembrane region" description="Helical" evidence="1">
    <location>
        <begin position="90"/>
        <end position="120"/>
    </location>
</feature>
<gene>
    <name evidence="2" type="ORF">D4L85_27305</name>
</gene>
<keyword evidence="1" id="KW-0472">Membrane</keyword>
<keyword evidence="1" id="KW-0812">Transmembrane</keyword>
<keyword evidence="3" id="KW-1185">Reference proteome</keyword>
<keyword evidence="1" id="KW-1133">Transmembrane helix</keyword>
<evidence type="ECO:0000256" key="1">
    <source>
        <dbReference type="SAM" id="Phobius"/>
    </source>
</evidence>